<protein>
    <submittedName>
        <fullName evidence="2">Uncharacterized protein</fullName>
    </submittedName>
</protein>
<dbReference type="PANTHER" id="PTHR35767">
    <property type="entry name" value="HAPLESS PROTEIN"/>
    <property type="match status" value="1"/>
</dbReference>
<dbReference type="PANTHER" id="PTHR35767:SF1">
    <property type="entry name" value="HAPLESS PROTEIN"/>
    <property type="match status" value="1"/>
</dbReference>
<reference evidence="2 3" key="1">
    <citation type="submission" date="2024-11" db="EMBL/GenBank/DDBJ databases">
        <title>A near-complete genome assembly of Cinchona calisaya.</title>
        <authorList>
            <person name="Lian D.C."/>
            <person name="Zhao X.W."/>
            <person name="Wei L."/>
        </authorList>
    </citation>
    <scope>NUCLEOTIDE SEQUENCE [LARGE SCALE GENOMIC DNA]</scope>
    <source>
        <tissue evidence="2">Nenye</tissue>
    </source>
</reference>
<feature type="compositionally biased region" description="Basic and acidic residues" evidence="1">
    <location>
        <begin position="931"/>
        <end position="943"/>
    </location>
</feature>
<feature type="compositionally biased region" description="Polar residues" evidence="1">
    <location>
        <begin position="918"/>
        <end position="930"/>
    </location>
</feature>
<feature type="region of interest" description="Disordered" evidence="1">
    <location>
        <begin position="633"/>
        <end position="664"/>
    </location>
</feature>
<feature type="compositionally biased region" description="Polar residues" evidence="1">
    <location>
        <begin position="537"/>
        <end position="552"/>
    </location>
</feature>
<name>A0ABD2YQL1_9GENT</name>
<feature type="compositionally biased region" description="Basic and acidic residues" evidence="1">
    <location>
        <begin position="576"/>
        <end position="600"/>
    </location>
</feature>
<evidence type="ECO:0000313" key="3">
    <source>
        <dbReference type="Proteomes" id="UP001630127"/>
    </source>
</evidence>
<proteinExistence type="predicted"/>
<comment type="caution">
    <text evidence="2">The sequence shown here is derived from an EMBL/GenBank/DDBJ whole genome shotgun (WGS) entry which is preliminary data.</text>
</comment>
<gene>
    <name evidence="2" type="ORF">ACH5RR_027700</name>
</gene>
<feature type="compositionally biased region" description="Polar residues" evidence="1">
    <location>
        <begin position="1091"/>
        <end position="1107"/>
    </location>
</feature>
<feature type="region of interest" description="Disordered" evidence="1">
    <location>
        <begin position="686"/>
        <end position="706"/>
    </location>
</feature>
<feature type="region of interest" description="Disordered" evidence="1">
    <location>
        <begin position="534"/>
        <end position="600"/>
    </location>
</feature>
<feature type="region of interest" description="Disordered" evidence="1">
    <location>
        <begin position="339"/>
        <end position="359"/>
    </location>
</feature>
<feature type="region of interest" description="Disordered" evidence="1">
    <location>
        <begin position="1"/>
        <end position="24"/>
    </location>
</feature>
<dbReference type="EMBL" id="JBJUIK010000012">
    <property type="protein sequence ID" value="KAL3508299.1"/>
    <property type="molecule type" value="Genomic_DNA"/>
</dbReference>
<evidence type="ECO:0000313" key="2">
    <source>
        <dbReference type="EMBL" id="KAL3508299.1"/>
    </source>
</evidence>
<feature type="region of interest" description="Disordered" evidence="1">
    <location>
        <begin position="1091"/>
        <end position="1114"/>
    </location>
</feature>
<dbReference type="Proteomes" id="UP001630127">
    <property type="component" value="Unassembled WGS sequence"/>
</dbReference>
<feature type="region of interest" description="Disordered" evidence="1">
    <location>
        <begin position="153"/>
        <end position="178"/>
    </location>
</feature>
<keyword evidence="3" id="KW-1185">Reference proteome</keyword>
<sequence>MLSVENPPRDPSSQISQLKTSDEKASDKLQLVDLLNSDLDDNNTHPTPKFTIRDYVFDSRSKDIKKNWPFSQENLQLCLKHGVTDVLPPFQSPDTVRNSLLNSCSSDSGLNEKENISKVNGEPSGQSGHVFVDSKNAGCNSIIAVDCLNRNPSGSEGDKEFPSTITSQSCSDIDSVPTDKSSILESETDILPELSVAKPEAVLSASNKTEKTTQAAVKKCRLIVKLSNISNSNTKEDTAVNNFMVSEAMASKVCPVCKTFSSSSNTTLNAHIDQCLSGESTTKWTTNSTVIKHRIKPRKMKSMVEIYATASHCTLEELDRRNGTSWATNSNLPAQEIEASANQKKEGSSPTNCEETPDDGTVYIDANGTKLRILSKSDDSSLFSKVVDSPRPKKLINRDKESKFLSAKKKKLKQVHKHHKLLKHRKKICSPRLHRSSEINDNQDRHFSGNETLEKDGCMTQKFKAQGQVDSSRPDMIRGWACSKRTGLAKKINGRDDHQHSGNYANGDLGVKNDQFSLGNSHVKKSCGRTPNIFENALSSPGSSKGAENSLHSPHDEFREQPSLQKRVALTSVEYKASHDRRSQPDHNVKRWRSDETSNREDDVSLLSRWKFKLNSGLDKNAYDCVVDPKSSGGHHTLLSRGTRFPPLRKKLSSGRTSEPGSRFNLKRKCSSIKNSRVHCISESNNETVSGVGGEHLNQNPGEDGSKMQRTYDIGSLHRTGPLKIRKSGGGVVFSRKEEAMAFKNASQPVSKSFYHDAGDHDGSFILGSVSASQSDVEESGDKSTHTHEKDFDVEPQSELAIGGAIMDFRNSLNTGFHGLAGSSDTHCDSEQFNEAGPLPFEAEAPRSSAEPILSGGQEMFCAAEVPENMIRDNVHVLADLDCSDAQGNYFIEVDPIPIPGPPGSYLPSPGHMDSEDLQGNSSLTSSRVQSSDDHLELVDHSSDSPVSAISTISNSTLARSDLKSSGKLSIRCPTFPDEMRSGFTAAANGDPMVENSSPVFKASDAGVEIISLDELKVNSIITEKGAFRFRSDQPCCCSRKEGFSQNISLNYQESQLLRRRNMAAAVVPGSGKAMTGDVDRRLDTLRSEMSSVTIQSPGSDTATKSPSRPFPCRISADPEVKFPSRDYCESNSPPASNPVLRLMGKNLLVVNKDENVSPQLKVSPNSMTGFVNPQVVKVSGVSIDNPGNQHISHPVVSQNPFFLTESSKPAMQHPDLRWSDRSRENPGIPQMPPLASSAMLSSRGTVRGFMGSLMHHEYIAGYNLPTEERQPLRRLGPSITCDMDNKVVNNPGLRCRNANNTANMVKEIIVIDDTPENEVDSTTVGRHEEGFIHGMGSSSSAGKSMAMTSACDSRSESTLHSYRQYESARYSGSPVDACF</sequence>
<accession>A0ABD2YQL1</accession>
<dbReference type="Gene3D" id="3.30.160.60">
    <property type="entry name" value="Classic Zinc Finger"/>
    <property type="match status" value="1"/>
</dbReference>
<feature type="region of interest" description="Disordered" evidence="1">
    <location>
        <begin position="901"/>
        <end position="943"/>
    </location>
</feature>
<feature type="compositionally biased region" description="Polar residues" evidence="1">
    <location>
        <begin position="163"/>
        <end position="178"/>
    </location>
</feature>
<evidence type="ECO:0000256" key="1">
    <source>
        <dbReference type="SAM" id="MobiDB-lite"/>
    </source>
</evidence>
<feature type="region of interest" description="Disordered" evidence="1">
    <location>
        <begin position="771"/>
        <end position="792"/>
    </location>
</feature>
<organism evidence="2 3">
    <name type="scientific">Cinchona calisaya</name>
    <dbReference type="NCBI Taxonomy" id="153742"/>
    <lineage>
        <taxon>Eukaryota</taxon>
        <taxon>Viridiplantae</taxon>
        <taxon>Streptophyta</taxon>
        <taxon>Embryophyta</taxon>
        <taxon>Tracheophyta</taxon>
        <taxon>Spermatophyta</taxon>
        <taxon>Magnoliopsida</taxon>
        <taxon>eudicotyledons</taxon>
        <taxon>Gunneridae</taxon>
        <taxon>Pentapetalae</taxon>
        <taxon>asterids</taxon>
        <taxon>lamiids</taxon>
        <taxon>Gentianales</taxon>
        <taxon>Rubiaceae</taxon>
        <taxon>Cinchonoideae</taxon>
        <taxon>Cinchoneae</taxon>
        <taxon>Cinchona</taxon>
    </lineage>
</organism>
<feature type="compositionally biased region" description="Basic and acidic residues" evidence="1">
    <location>
        <begin position="780"/>
        <end position="792"/>
    </location>
</feature>